<reference evidence="2 3" key="2">
    <citation type="submission" date="2015-05" db="EMBL/GenBank/DDBJ databases">
        <authorList>
            <person name="Morales-Cruz A."/>
            <person name="Amrine K.C."/>
            <person name="Cantu D."/>
        </authorList>
    </citation>
    <scope>NUCLEOTIDE SEQUENCE [LARGE SCALE GENOMIC DNA]</scope>
    <source>
        <strain evidence="2">UCRPC4</strain>
    </source>
</reference>
<feature type="region of interest" description="Disordered" evidence="1">
    <location>
        <begin position="366"/>
        <end position="468"/>
    </location>
</feature>
<feature type="compositionally biased region" description="Acidic residues" evidence="1">
    <location>
        <begin position="397"/>
        <end position="407"/>
    </location>
</feature>
<feature type="compositionally biased region" description="Basic and acidic residues" evidence="1">
    <location>
        <begin position="430"/>
        <end position="440"/>
    </location>
</feature>
<accession>A0A0G2F0Y6</accession>
<comment type="caution">
    <text evidence="2">The sequence shown here is derived from an EMBL/GenBank/DDBJ whole genome shotgun (WGS) entry which is preliminary data.</text>
</comment>
<feature type="compositionally biased region" description="Polar residues" evidence="1">
    <location>
        <begin position="366"/>
        <end position="387"/>
    </location>
</feature>
<dbReference type="EMBL" id="LCWF01000019">
    <property type="protein sequence ID" value="KKY27956.1"/>
    <property type="molecule type" value="Genomic_DNA"/>
</dbReference>
<dbReference type="GO" id="GO:1990811">
    <property type="term" value="C:MWP complex"/>
    <property type="evidence" value="ECO:0007669"/>
    <property type="project" value="TreeGrafter"/>
</dbReference>
<feature type="compositionally biased region" description="Polar residues" evidence="1">
    <location>
        <begin position="441"/>
        <end position="450"/>
    </location>
</feature>
<reference evidence="2 3" key="1">
    <citation type="submission" date="2015-05" db="EMBL/GenBank/DDBJ databases">
        <title>Distinctive expansion of gene families associated with plant cell wall degradation and secondary metabolism in the genomes of grapevine trunk pathogens.</title>
        <authorList>
            <person name="Lawrence D.P."/>
            <person name="Travadon R."/>
            <person name="Rolshausen P.E."/>
            <person name="Baumgartner K."/>
        </authorList>
    </citation>
    <scope>NUCLEOTIDE SEQUENCE [LARGE SCALE GENOMIC DNA]</scope>
    <source>
        <strain evidence="2">UCRPC4</strain>
    </source>
</reference>
<protein>
    <submittedName>
        <fullName evidence="2">Putative wd40 domain-containing protein</fullName>
    </submittedName>
</protein>
<dbReference type="SUPFAM" id="SSF101898">
    <property type="entry name" value="NHL repeat"/>
    <property type="match status" value="1"/>
</dbReference>
<keyword evidence="3" id="KW-1185">Reference proteome</keyword>
<dbReference type="GO" id="GO:0005815">
    <property type="term" value="C:microtubule organizing center"/>
    <property type="evidence" value="ECO:0007669"/>
    <property type="project" value="TreeGrafter"/>
</dbReference>
<gene>
    <name evidence="2" type="ORF">UCRPC4_g00800</name>
</gene>
<name>A0A0G2F0Y6_PHACM</name>
<dbReference type="InterPro" id="IPR052778">
    <property type="entry name" value="Centrosome-WD_assoc"/>
</dbReference>
<dbReference type="PANTHER" id="PTHR16220">
    <property type="entry name" value="WD REPEAT PROTEIN 8-RELATED"/>
    <property type="match status" value="1"/>
</dbReference>
<feature type="compositionally biased region" description="Basic and acidic residues" evidence="1">
    <location>
        <begin position="451"/>
        <end position="468"/>
    </location>
</feature>
<organism evidence="2 3">
    <name type="scientific">Phaeomoniella chlamydospora</name>
    <name type="common">Phaeoacremonium chlamydosporum</name>
    <dbReference type="NCBI Taxonomy" id="158046"/>
    <lineage>
        <taxon>Eukaryota</taxon>
        <taxon>Fungi</taxon>
        <taxon>Dikarya</taxon>
        <taxon>Ascomycota</taxon>
        <taxon>Pezizomycotina</taxon>
        <taxon>Eurotiomycetes</taxon>
        <taxon>Chaetothyriomycetidae</taxon>
        <taxon>Phaeomoniellales</taxon>
        <taxon>Phaeomoniellaceae</taxon>
        <taxon>Phaeomoniella</taxon>
    </lineage>
</organism>
<dbReference type="Proteomes" id="UP000053317">
    <property type="component" value="Unassembled WGS sequence"/>
</dbReference>
<evidence type="ECO:0000313" key="2">
    <source>
        <dbReference type="EMBL" id="KKY27956.1"/>
    </source>
</evidence>
<dbReference type="AlphaFoldDB" id="A0A0G2F0Y6"/>
<dbReference type="OrthoDB" id="308690at2759"/>
<dbReference type="PANTHER" id="PTHR16220:SF0">
    <property type="entry name" value="WD REPEAT-CONTAINING PROTEIN WRAP73"/>
    <property type="match status" value="1"/>
</dbReference>
<sequence>MSTSLGTSYRQSVPSPSSQYLAFITEDAKDLAIINTSPSPPPYGRLCRRIKLQDPRFAARVATIRWTPQSSTTDDGILDEGSLPLSSESIQSALATSPRILLSDGRHIQVYTTLDPGSYRTGSQKLHSLIYNIDLGTTFGKTTHVDFLLNHHHIIALTETNVHATILTIDGELGGPKYIELKPAPKSGLPVPNILTLHPKSKNHFSILGKASDGKDVVSTYRYSYNEVEPWSVEVRNVLSTYDAQGFCWSPDGRFVAVWDTPSMGCNVRFYTGDGLELEHMCIDKIMPGYGISEPQDGIEGLGVKSLNWFSKDQILGITDFDGNVVLRKLDEGYRCGLGYLLCSNPSKSTSNSQINFHSTLFTDTRTEAKATSPSFPESNPKSQAIESDNENKNENYDQEIETETEIEINTPTHAPLKRVRAMRSGKGNENVKEKTRTENAKTNSNSENRTGSEKKQKTPKSKREVTR</sequence>
<evidence type="ECO:0000256" key="1">
    <source>
        <dbReference type="SAM" id="MobiDB-lite"/>
    </source>
</evidence>
<proteinExistence type="predicted"/>
<dbReference type="GO" id="GO:1990810">
    <property type="term" value="P:microtubule anchoring at mitotic spindle pole body"/>
    <property type="evidence" value="ECO:0007669"/>
    <property type="project" value="TreeGrafter"/>
</dbReference>
<evidence type="ECO:0000313" key="3">
    <source>
        <dbReference type="Proteomes" id="UP000053317"/>
    </source>
</evidence>